<protein>
    <recommendedName>
        <fullName evidence="2">HTH cro/C1-type domain-containing protein</fullName>
    </recommendedName>
</protein>
<dbReference type="Proteomes" id="UP000178449">
    <property type="component" value="Unassembled WGS sequence"/>
</dbReference>
<proteinExistence type="predicted"/>
<dbReference type="PANTHER" id="PTHR46797">
    <property type="entry name" value="HTH-TYPE TRANSCRIPTIONAL REGULATOR"/>
    <property type="match status" value="1"/>
</dbReference>
<organism evidence="3 4">
    <name type="scientific">Candidatus Lambdaproteobacteria bacterium RIFOXYD2_FULL_50_16</name>
    <dbReference type="NCBI Taxonomy" id="1817772"/>
    <lineage>
        <taxon>Bacteria</taxon>
        <taxon>Pseudomonadati</taxon>
        <taxon>Pseudomonadota</taxon>
        <taxon>Candidatus Lambdaproteobacteria</taxon>
    </lineage>
</organism>
<dbReference type="SUPFAM" id="SSF47413">
    <property type="entry name" value="lambda repressor-like DNA-binding domains"/>
    <property type="match status" value="1"/>
</dbReference>
<sequence>MIPDINKKIGRKIAEYRKLAGFSQADLAGKAELSVEYISRLERGVNAPSVGTLNALSDPLGVSIRDFFLFSEDDDDWEITFDALVVLMKNKKGKIIQKLLKLAEDKEA</sequence>
<dbReference type="PANTHER" id="PTHR46797:SF2">
    <property type="entry name" value="TRANSCRIPTIONAL REGULATOR"/>
    <property type="match status" value="1"/>
</dbReference>
<dbReference type="SMART" id="SM00530">
    <property type="entry name" value="HTH_XRE"/>
    <property type="match status" value="1"/>
</dbReference>
<gene>
    <name evidence="3" type="ORF">A2527_01120</name>
</gene>
<dbReference type="GO" id="GO:0003700">
    <property type="term" value="F:DNA-binding transcription factor activity"/>
    <property type="evidence" value="ECO:0007669"/>
    <property type="project" value="TreeGrafter"/>
</dbReference>
<dbReference type="AlphaFoldDB" id="A0A1F6G9N8"/>
<comment type="caution">
    <text evidence="3">The sequence shown here is derived from an EMBL/GenBank/DDBJ whole genome shotgun (WGS) entry which is preliminary data.</text>
</comment>
<accession>A0A1F6G9N8</accession>
<evidence type="ECO:0000313" key="3">
    <source>
        <dbReference type="EMBL" id="OGG94813.1"/>
    </source>
</evidence>
<evidence type="ECO:0000256" key="1">
    <source>
        <dbReference type="ARBA" id="ARBA00023125"/>
    </source>
</evidence>
<dbReference type="GO" id="GO:0005829">
    <property type="term" value="C:cytosol"/>
    <property type="evidence" value="ECO:0007669"/>
    <property type="project" value="TreeGrafter"/>
</dbReference>
<dbReference type="InterPro" id="IPR001387">
    <property type="entry name" value="Cro/C1-type_HTH"/>
</dbReference>
<dbReference type="CDD" id="cd00093">
    <property type="entry name" value="HTH_XRE"/>
    <property type="match status" value="1"/>
</dbReference>
<dbReference type="Gene3D" id="1.10.260.40">
    <property type="entry name" value="lambda repressor-like DNA-binding domains"/>
    <property type="match status" value="1"/>
</dbReference>
<dbReference type="EMBL" id="MFNE01000034">
    <property type="protein sequence ID" value="OGG94813.1"/>
    <property type="molecule type" value="Genomic_DNA"/>
</dbReference>
<dbReference type="InterPro" id="IPR050807">
    <property type="entry name" value="TransReg_Diox_bact_type"/>
</dbReference>
<reference evidence="3 4" key="1">
    <citation type="journal article" date="2016" name="Nat. Commun.">
        <title>Thousands of microbial genomes shed light on interconnected biogeochemical processes in an aquifer system.</title>
        <authorList>
            <person name="Anantharaman K."/>
            <person name="Brown C.T."/>
            <person name="Hug L.A."/>
            <person name="Sharon I."/>
            <person name="Castelle C.J."/>
            <person name="Probst A.J."/>
            <person name="Thomas B.C."/>
            <person name="Singh A."/>
            <person name="Wilkins M.J."/>
            <person name="Karaoz U."/>
            <person name="Brodie E.L."/>
            <person name="Williams K.H."/>
            <person name="Hubbard S.S."/>
            <person name="Banfield J.F."/>
        </authorList>
    </citation>
    <scope>NUCLEOTIDE SEQUENCE [LARGE SCALE GENOMIC DNA]</scope>
</reference>
<dbReference type="Pfam" id="PF01381">
    <property type="entry name" value="HTH_3"/>
    <property type="match status" value="1"/>
</dbReference>
<dbReference type="PROSITE" id="PS50943">
    <property type="entry name" value="HTH_CROC1"/>
    <property type="match status" value="1"/>
</dbReference>
<evidence type="ECO:0000313" key="4">
    <source>
        <dbReference type="Proteomes" id="UP000178449"/>
    </source>
</evidence>
<keyword evidence="1" id="KW-0238">DNA-binding</keyword>
<evidence type="ECO:0000259" key="2">
    <source>
        <dbReference type="PROSITE" id="PS50943"/>
    </source>
</evidence>
<dbReference type="InterPro" id="IPR010982">
    <property type="entry name" value="Lambda_DNA-bd_dom_sf"/>
</dbReference>
<dbReference type="STRING" id="1817772.A2527_01120"/>
<name>A0A1F6G9N8_9PROT</name>
<feature type="domain" description="HTH cro/C1-type" evidence="2">
    <location>
        <begin position="13"/>
        <end position="67"/>
    </location>
</feature>
<dbReference type="GO" id="GO:0003677">
    <property type="term" value="F:DNA binding"/>
    <property type="evidence" value="ECO:0007669"/>
    <property type="project" value="UniProtKB-KW"/>
</dbReference>